<dbReference type="SUPFAM" id="SSF53335">
    <property type="entry name" value="S-adenosyl-L-methionine-dependent methyltransferases"/>
    <property type="match status" value="1"/>
</dbReference>
<evidence type="ECO:0000256" key="2">
    <source>
        <dbReference type="ARBA" id="ARBA00022603"/>
    </source>
</evidence>
<dbReference type="Gene3D" id="3.40.50.150">
    <property type="entry name" value="Vaccinia Virus protein VP39"/>
    <property type="match status" value="1"/>
</dbReference>
<dbReference type="SUPFAM" id="SSF110849">
    <property type="entry name" value="ParB/Sulfiredoxin"/>
    <property type="match status" value="1"/>
</dbReference>
<dbReference type="Pfam" id="PF01555">
    <property type="entry name" value="N6_N4_Mtase"/>
    <property type="match status" value="1"/>
</dbReference>
<evidence type="ECO:0000313" key="6">
    <source>
        <dbReference type="EMBL" id="QJA82973.1"/>
    </source>
</evidence>
<dbReference type="InterPro" id="IPR015840">
    <property type="entry name" value="DNA_MeTrfase_ParB"/>
</dbReference>
<dbReference type="InterPro" id="IPR036086">
    <property type="entry name" value="ParB/Sulfiredoxin_sf"/>
</dbReference>
<dbReference type="PIRSF" id="PIRSF036758">
    <property type="entry name" value="Aden_M_ParB"/>
    <property type="match status" value="1"/>
</dbReference>
<dbReference type="EMBL" id="MT142500">
    <property type="protein sequence ID" value="QJA82973.1"/>
    <property type="molecule type" value="Genomic_DNA"/>
</dbReference>
<keyword evidence="2 7" id="KW-0489">Methyltransferase</keyword>
<evidence type="ECO:0000313" key="7">
    <source>
        <dbReference type="EMBL" id="QJA89931.1"/>
    </source>
</evidence>
<evidence type="ECO:0000256" key="4">
    <source>
        <dbReference type="SAM" id="MobiDB-lite"/>
    </source>
</evidence>
<dbReference type="InterPro" id="IPR029063">
    <property type="entry name" value="SAM-dependent_MTases_sf"/>
</dbReference>
<dbReference type="AlphaFoldDB" id="A0A6M3L9B4"/>
<dbReference type="Gene3D" id="3.90.1530.10">
    <property type="entry name" value="Conserved hypothetical protein from pyrococcus furiosus pfu- 392566-001, ParB domain"/>
    <property type="match status" value="1"/>
</dbReference>
<evidence type="ECO:0000256" key="3">
    <source>
        <dbReference type="ARBA" id="ARBA00022679"/>
    </source>
</evidence>
<sequence>MKKFGMVQPIVINKRTGNVVAGHQRIKVLQDESVAEADIAVIDIEPTEEKALNIALNNPYITGEFTADLEDILADVGVELPELMADLNFDDLLADIGDNGKLKSGNTDPDDMPDVPEKPKTRISDLYRLSEHRLLCGDATNVDDVARLMNGEKADMVFTDPPYGVNYSAKNKFLNAYDEGNRVQEDIKNDINEKDAFELWGKAFELFANNLKATHSIYICSPQVRNLMMMMMMMMIEKGGIYISNVIIWIKNNHVFGRLDYMLKHEPIIYGWLKSKKHKFYGNGEQKFSVWNYDKPIKSKLHPTMKPVELIINAIKNSSLKNHIVADFFGGSGSTLIACEQTDRRCYMMEIDPHYCDVIVNRWENFTGEKAELINGTT</sequence>
<evidence type="ECO:0000256" key="1">
    <source>
        <dbReference type="ARBA" id="ARBA00006594"/>
    </source>
</evidence>
<evidence type="ECO:0000259" key="5">
    <source>
        <dbReference type="Pfam" id="PF01555"/>
    </source>
</evidence>
<dbReference type="PROSITE" id="PS00092">
    <property type="entry name" value="N6_MTASE"/>
    <property type="match status" value="1"/>
</dbReference>
<feature type="region of interest" description="Disordered" evidence="4">
    <location>
        <begin position="100"/>
        <end position="119"/>
    </location>
</feature>
<keyword evidence="3 7" id="KW-0808">Transferase</keyword>
<accession>A0A6M3L9B4</accession>
<dbReference type="EMBL" id="MT142879">
    <property type="protein sequence ID" value="QJA89931.1"/>
    <property type="molecule type" value="Genomic_DNA"/>
</dbReference>
<reference evidence="7" key="1">
    <citation type="submission" date="2020-03" db="EMBL/GenBank/DDBJ databases">
        <title>The deep terrestrial virosphere.</title>
        <authorList>
            <person name="Holmfeldt K."/>
            <person name="Nilsson E."/>
            <person name="Simone D."/>
            <person name="Lopez-Fernandez M."/>
            <person name="Wu X."/>
            <person name="de Brujin I."/>
            <person name="Lundin D."/>
            <person name="Andersson A."/>
            <person name="Bertilsson S."/>
            <person name="Dopson M."/>
        </authorList>
    </citation>
    <scope>NUCLEOTIDE SEQUENCE</scope>
    <source>
        <strain evidence="6">MM415A00329</strain>
        <strain evidence="7">MM415B02471</strain>
    </source>
</reference>
<dbReference type="InterPro" id="IPR002052">
    <property type="entry name" value="DNA_methylase_N6_adenine_CS"/>
</dbReference>
<organism evidence="7">
    <name type="scientific">viral metagenome</name>
    <dbReference type="NCBI Taxonomy" id="1070528"/>
    <lineage>
        <taxon>unclassified sequences</taxon>
        <taxon>metagenomes</taxon>
        <taxon>organismal metagenomes</taxon>
    </lineage>
</organism>
<feature type="domain" description="DNA methylase N-4/N-6" evidence="5">
    <location>
        <begin position="155"/>
        <end position="360"/>
    </location>
</feature>
<proteinExistence type="inferred from homology"/>
<dbReference type="InterPro" id="IPR001091">
    <property type="entry name" value="RM_Methyltransferase"/>
</dbReference>
<name>A0A6M3L9B4_9ZZZZ</name>
<protein>
    <submittedName>
        <fullName evidence="7">Putative methyltransferase</fullName>
    </submittedName>
</protein>
<dbReference type="GO" id="GO:0003677">
    <property type="term" value="F:DNA binding"/>
    <property type="evidence" value="ECO:0007669"/>
    <property type="project" value="InterPro"/>
</dbReference>
<dbReference type="GO" id="GO:0032259">
    <property type="term" value="P:methylation"/>
    <property type="evidence" value="ECO:0007669"/>
    <property type="project" value="UniProtKB-KW"/>
</dbReference>
<dbReference type="InterPro" id="IPR002941">
    <property type="entry name" value="DNA_methylase_N4/N6"/>
</dbReference>
<dbReference type="GO" id="GO:0008170">
    <property type="term" value="F:N-methyltransferase activity"/>
    <property type="evidence" value="ECO:0007669"/>
    <property type="project" value="InterPro"/>
</dbReference>
<comment type="similarity">
    <text evidence="1">Belongs to the N(4)/N(6)-methyltransferase family.</text>
</comment>
<gene>
    <name evidence="6" type="ORF">MM415A00329_0027</name>
    <name evidence="7" type="ORF">MM415B02471_0005</name>
</gene>
<dbReference type="PRINTS" id="PR00508">
    <property type="entry name" value="S21N4MTFRASE"/>
</dbReference>